<keyword evidence="3" id="KW-1185">Reference proteome</keyword>
<dbReference type="Proteomes" id="UP000003741">
    <property type="component" value="Unassembled WGS sequence"/>
</dbReference>
<dbReference type="InterPro" id="IPR016181">
    <property type="entry name" value="Acyl_CoA_acyltransferase"/>
</dbReference>
<comment type="caution">
    <text evidence="2">The sequence shown here is derived from an EMBL/GenBank/DDBJ whole genome shotgun (WGS) entry which is preliminary data.</text>
</comment>
<dbReference type="Pfam" id="PF13508">
    <property type="entry name" value="Acetyltransf_7"/>
    <property type="match status" value="1"/>
</dbReference>
<dbReference type="EMBL" id="AGXG01000091">
    <property type="protein sequence ID" value="EIY25998.1"/>
    <property type="molecule type" value="Genomic_DNA"/>
</dbReference>
<dbReference type="GO" id="GO:0016747">
    <property type="term" value="F:acyltransferase activity, transferring groups other than amino-acyl groups"/>
    <property type="evidence" value="ECO:0007669"/>
    <property type="project" value="InterPro"/>
</dbReference>
<feature type="domain" description="N-acetyltransferase" evidence="1">
    <location>
        <begin position="24"/>
        <end position="183"/>
    </location>
</feature>
<sequence>MIVKPCHVSLLFFVRYQVSERVIMDIKSFQYNNITEIDKQLLKSLLYFIWEDINIEDIHPQEMNVMSFCAIEKNEFIGYLGVVSWNIIVKNKTFKMCGLSCVCTHPEYREQGIGSMLVRKATEWIMQDGRFDIGLFTCSQKHSPFYEHVGWWQKCSNLVLKESDREGAYVSDSLQLNVFKLLISAKAKLYANYFENSIVTLNFPKGKFI</sequence>
<dbReference type="CDD" id="cd04301">
    <property type="entry name" value="NAT_SF"/>
    <property type="match status" value="1"/>
</dbReference>
<reference evidence="2 3" key="1">
    <citation type="submission" date="2012-02" db="EMBL/GenBank/DDBJ databases">
        <title>The Genome Sequence of Bacteroides cellulosilyticus CL02T12C19.</title>
        <authorList>
            <consortium name="The Broad Institute Genome Sequencing Platform"/>
            <person name="Earl A."/>
            <person name="Ward D."/>
            <person name="Feldgarden M."/>
            <person name="Gevers D."/>
            <person name="Zitomersky N.L."/>
            <person name="Coyne M.J."/>
            <person name="Comstock L.E."/>
            <person name="Young S.K."/>
            <person name="Zeng Q."/>
            <person name="Gargeya S."/>
            <person name="Fitzgerald M."/>
            <person name="Haas B."/>
            <person name="Abouelleil A."/>
            <person name="Alvarado L."/>
            <person name="Arachchi H.M."/>
            <person name="Berlin A."/>
            <person name="Chapman S.B."/>
            <person name="Gearin G."/>
            <person name="Goldberg J."/>
            <person name="Griggs A."/>
            <person name="Gujja S."/>
            <person name="Hansen M."/>
            <person name="Heiman D."/>
            <person name="Howarth C."/>
            <person name="Larimer J."/>
            <person name="Lui A."/>
            <person name="MacDonald P.J.P."/>
            <person name="McCowen C."/>
            <person name="Montmayeur A."/>
            <person name="Murphy C."/>
            <person name="Neiman D."/>
            <person name="Pearson M."/>
            <person name="Priest M."/>
            <person name="Roberts A."/>
            <person name="Saif S."/>
            <person name="Shea T."/>
            <person name="Sisk P."/>
            <person name="Stolte C."/>
            <person name="Sykes S."/>
            <person name="Wortman J."/>
            <person name="Nusbaum C."/>
            <person name="Birren B."/>
        </authorList>
    </citation>
    <scope>NUCLEOTIDE SEQUENCE [LARGE SCALE GENOMIC DNA]</scope>
    <source>
        <strain evidence="2 3">CL02T12C19</strain>
    </source>
</reference>
<name>I9QAI3_9BACE</name>
<dbReference type="Gene3D" id="3.40.630.30">
    <property type="match status" value="1"/>
</dbReference>
<dbReference type="HOGENOM" id="CLU_119406_0_0_10"/>
<dbReference type="InterPro" id="IPR000182">
    <property type="entry name" value="GNAT_dom"/>
</dbReference>
<dbReference type="PROSITE" id="PS51186">
    <property type="entry name" value="GNAT"/>
    <property type="match status" value="1"/>
</dbReference>
<proteinExistence type="predicted"/>
<evidence type="ECO:0000313" key="2">
    <source>
        <dbReference type="EMBL" id="EIY25998.1"/>
    </source>
</evidence>
<organism evidence="2 3">
    <name type="scientific">Bacteroides cellulosilyticus CL02T12C19</name>
    <dbReference type="NCBI Taxonomy" id="997874"/>
    <lineage>
        <taxon>Bacteria</taxon>
        <taxon>Pseudomonadati</taxon>
        <taxon>Bacteroidota</taxon>
        <taxon>Bacteroidia</taxon>
        <taxon>Bacteroidales</taxon>
        <taxon>Bacteroidaceae</taxon>
        <taxon>Bacteroides</taxon>
    </lineage>
</organism>
<protein>
    <recommendedName>
        <fullName evidence="1">N-acetyltransferase domain-containing protein</fullName>
    </recommendedName>
</protein>
<gene>
    <name evidence="2" type="ORF">HMPREF1062_04340</name>
</gene>
<accession>I9QAI3</accession>
<evidence type="ECO:0000259" key="1">
    <source>
        <dbReference type="PROSITE" id="PS51186"/>
    </source>
</evidence>
<dbReference type="AlphaFoldDB" id="I9QAI3"/>
<evidence type="ECO:0000313" key="3">
    <source>
        <dbReference type="Proteomes" id="UP000003741"/>
    </source>
</evidence>
<dbReference type="PATRIC" id="fig|997874.3.peg.4438"/>
<dbReference type="SUPFAM" id="SSF55729">
    <property type="entry name" value="Acyl-CoA N-acyltransferases (Nat)"/>
    <property type="match status" value="1"/>
</dbReference>